<dbReference type="InterPro" id="IPR029062">
    <property type="entry name" value="Class_I_gatase-like"/>
</dbReference>
<feature type="domain" description="CobQ/CobB/MinD/ParA nucleotide binding" evidence="8">
    <location>
        <begin position="4"/>
        <end position="192"/>
    </location>
</feature>
<comment type="domain">
    <text evidence="7">Comprises of two domains. The C-terminal domain contains the binding site for glutamine and catalyzes the hydrolysis of this substrate to glutamate and ammonia. The N-terminal domain is anticipated to bind ATP and cobyrinate and catalyzes the ultimate synthesis of the diamide product. The ammonia produced via the glutaminase domain is probably translocated to the adjacent domain via a molecular tunnel, where it reacts with an activated intermediate.</text>
</comment>
<dbReference type="Proteomes" id="UP000294813">
    <property type="component" value="Unassembled WGS sequence"/>
</dbReference>
<keyword evidence="4 7" id="KW-0067">ATP-binding</keyword>
<dbReference type="HAMAP" id="MF_00027">
    <property type="entry name" value="CobB_CbiA"/>
    <property type="match status" value="1"/>
</dbReference>
<organism evidence="10 11">
    <name type="scientific">Heliophilum fasciatum</name>
    <dbReference type="NCBI Taxonomy" id="35700"/>
    <lineage>
        <taxon>Bacteria</taxon>
        <taxon>Bacillati</taxon>
        <taxon>Bacillota</taxon>
        <taxon>Clostridia</taxon>
        <taxon>Eubacteriales</taxon>
        <taxon>Heliobacteriaceae</taxon>
        <taxon>Heliophilum</taxon>
    </lineage>
</organism>
<dbReference type="GO" id="GO:0009236">
    <property type="term" value="P:cobalamin biosynthetic process"/>
    <property type="evidence" value="ECO:0007669"/>
    <property type="project" value="UniProtKB-UniRule"/>
</dbReference>
<dbReference type="NCBIfam" id="NF002204">
    <property type="entry name" value="PRK01077.1"/>
    <property type="match status" value="1"/>
</dbReference>
<evidence type="ECO:0000256" key="4">
    <source>
        <dbReference type="ARBA" id="ARBA00022840"/>
    </source>
</evidence>
<comment type="similarity">
    <text evidence="7">Belongs to the CobB/CbiA family.</text>
</comment>
<dbReference type="SUPFAM" id="SSF52540">
    <property type="entry name" value="P-loop containing nucleoside triphosphate hydrolases"/>
    <property type="match status" value="1"/>
</dbReference>
<dbReference type="CDD" id="cd03130">
    <property type="entry name" value="GATase1_CobB"/>
    <property type="match status" value="1"/>
</dbReference>
<evidence type="ECO:0000313" key="11">
    <source>
        <dbReference type="Proteomes" id="UP000294813"/>
    </source>
</evidence>
<evidence type="ECO:0000256" key="6">
    <source>
        <dbReference type="ARBA" id="ARBA00022962"/>
    </source>
</evidence>
<feature type="domain" description="CobB/CobQ-like glutamine amidotransferase" evidence="9">
    <location>
        <begin position="265"/>
        <end position="456"/>
    </location>
</feature>
<dbReference type="UniPathway" id="UPA00148">
    <property type="reaction ID" value="UER00231"/>
</dbReference>
<dbReference type="OrthoDB" id="9764035at2"/>
<keyword evidence="2 7" id="KW-0436">Ligase</keyword>
<dbReference type="CDD" id="cd05388">
    <property type="entry name" value="CobB_N"/>
    <property type="match status" value="1"/>
</dbReference>
<keyword evidence="3 7" id="KW-0547">Nucleotide-binding</keyword>
<evidence type="ECO:0000256" key="5">
    <source>
        <dbReference type="ARBA" id="ARBA00022842"/>
    </source>
</evidence>
<comment type="pathway">
    <text evidence="7">Cofactor biosynthesis; adenosylcobalamin biosynthesis; cob(II)yrinate a,c-diamide from sirohydrochlorin (anaerobic route): step 10/10.</text>
</comment>
<comment type="miscellaneous">
    <text evidence="7">The a and c carboxylates of cobyrinate are activated for nucleophilic attack via formation of a phosphorylated intermediate by ATP. CbiA catalyzes first the amidation of the c-carboxylate, and then that of the a-carboxylate.</text>
</comment>
<dbReference type="EMBL" id="SLXT01000018">
    <property type="protein sequence ID" value="TCP63496.1"/>
    <property type="molecule type" value="Genomic_DNA"/>
</dbReference>
<reference evidence="10 11" key="1">
    <citation type="submission" date="2019-03" db="EMBL/GenBank/DDBJ databases">
        <title>Genomic Encyclopedia of Type Strains, Phase IV (KMG-IV): sequencing the most valuable type-strain genomes for metagenomic binning, comparative biology and taxonomic classification.</title>
        <authorList>
            <person name="Goeker M."/>
        </authorList>
    </citation>
    <scope>NUCLEOTIDE SEQUENCE [LARGE SCALE GENOMIC DNA]</scope>
    <source>
        <strain evidence="10 11">DSM 11170</strain>
    </source>
</reference>
<dbReference type="Gene3D" id="3.40.50.300">
    <property type="entry name" value="P-loop containing nucleotide triphosphate hydrolases"/>
    <property type="match status" value="1"/>
</dbReference>
<dbReference type="PANTHER" id="PTHR43873">
    <property type="entry name" value="COBYRINATE A,C-DIAMIDE SYNTHASE"/>
    <property type="match status" value="1"/>
</dbReference>
<comment type="catalytic activity">
    <reaction evidence="7">
        <text>cob(II)yrinate + 2 L-glutamine + 2 ATP + 2 H2O = cob(II)yrinate a,c diamide + 2 L-glutamate + 2 ADP + 2 phosphate + 2 H(+)</text>
        <dbReference type="Rhea" id="RHEA:26289"/>
        <dbReference type="ChEBI" id="CHEBI:15377"/>
        <dbReference type="ChEBI" id="CHEBI:15378"/>
        <dbReference type="ChEBI" id="CHEBI:29985"/>
        <dbReference type="ChEBI" id="CHEBI:30616"/>
        <dbReference type="ChEBI" id="CHEBI:43474"/>
        <dbReference type="ChEBI" id="CHEBI:58359"/>
        <dbReference type="ChEBI" id="CHEBI:58537"/>
        <dbReference type="ChEBI" id="CHEBI:58894"/>
        <dbReference type="ChEBI" id="CHEBI:456216"/>
        <dbReference type="EC" id="6.3.5.11"/>
    </reaction>
</comment>
<accession>A0A4V2SWU5</accession>
<feature type="site" description="Increases nucleophilicity of active site Cys" evidence="7">
    <location>
        <position position="451"/>
    </location>
</feature>
<sequence length="473" mass="51219">MAALMIAGTHSGAGKTTLTMGLLAAFVERGETVQSFKTGPDYIDPTFHRRITGRACSNLDTWMMDEATVKRLYSRAMEGATMGIVEGVMGLFDGAAGQRPGGAGSSADLARRLGLPILLVIDARSAAQSVAAVVHGFTTLDPSLRFAGIVINRIGSERHGRMIREAIEHLSPIPVLGCLPRDAFSSLPERHLGLVSAEEATPALRAYWKTLAKQIALHIDLDRLRAIMRDEEQATGTAAVTTTGTGAASSALLSATTKSARPYRMAIARDRAFHFYYDDALRDLADMGIEWVPFQPAAGETFAADVDGIYLGGGYPELYLAELSNNQRFWDDLRHAHRRQLPIFAECGGYMSLCTSISDGQESYAMGGLIPATCRMLDRRKALGYVHAEIAGDHLLGPAGTRLRGHEFHYSDVTFLAEREAPAFWLQKNGEQGEKVAAGYRAPGLTASYLHVHLSAFPQAREALVQALAGRTR</sequence>
<evidence type="ECO:0000256" key="2">
    <source>
        <dbReference type="ARBA" id="ARBA00022598"/>
    </source>
</evidence>
<comment type="caution">
    <text evidence="10">The sequence shown here is derived from an EMBL/GenBank/DDBJ whole genome shotgun (WGS) entry which is preliminary data.</text>
</comment>
<gene>
    <name evidence="7" type="primary">cbiA</name>
    <name evidence="10" type="ORF">EDD73_11839</name>
</gene>
<comment type="function">
    <text evidence="7">Catalyzes the ATP-dependent amidation of the two carboxylate groups at positions a and c of cobyrinate, using either L-glutamine or ammonia as the nitrogen source.</text>
</comment>
<evidence type="ECO:0000259" key="9">
    <source>
        <dbReference type="Pfam" id="PF07685"/>
    </source>
</evidence>
<dbReference type="GO" id="GO:0042242">
    <property type="term" value="F:cobyrinic acid a,c-diamide synthase activity"/>
    <property type="evidence" value="ECO:0007669"/>
    <property type="project" value="UniProtKB-UniRule"/>
</dbReference>
<keyword evidence="6 7" id="KW-0315">Glutamine amidotransferase</keyword>
<proteinExistence type="inferred from homology"/>
<dbReference type="GO" id="GO:0005524">
    <property type="term" value="F:ATP binding"/>
    <property type="evidence" value="ECO:0007669"/>
    <property type="project" value="UniProtKB-UniRule"/>
</dbReference>
<dbReference type="AlphaFoldDB" id="A0A4V2SWU5"/>
<dbReference type="InterPro" id="IPR027417">
    <property type="entry name" value="P-loop_NTPase"/>
</dbReference>
<dbReference type="PANTHER" id="PTHR43873:SF1">
    <property type="entry name" value="COBYRINATE A,C-DIAMIDE SYNTHASE"/>
    <property type="match status" value="1"/>
</dbReference>
<protein>
    <recommendedName>
        <fullName evidence="7">Cobyrinate a,c-diamide synthase</fullName>
        <ecNumber evidence="7">6.3.5.11</ecNumber>
    </recommendedName>
    <alternativeName>
        <fullName evidence="7">Cobyrinic acid a,c-diamide synthetase</fullName>
    </alternativeName>
</protein>
<dbReference type="InterPro" id="IPR004484">
    <property type="entry name" value="CbiA/CobB_synth"/>
</dbReference>
<dbReference type="InterPro" id="IPR002586">
    <property type="entry name" value="CobQ/CobB/MinD/ParA_Nub-bd_dom"/>
</dbReference>
<evidence type="ECO:0000313" key="10">
    <source>
        <dbReference type="EMBL" id="TCP63496.1"/>
    </source>
</evidence>
<evidence type="ECO:0000259" key="8">
    <source>
        <dbReference type="Pfam" id="PF01656"/>
    </source>
</evidence>
<dbReference type="Pfam" id="PF01656">
    <property type="entry name" value="CbiA"/>
    <property type="match status" value="1"/>
</dbReference>
<dbReference type="RefSeq" id="WP_131919658.1">
    <property type="nucleotide sequence ID" value="NZ_JAOQNU010000017.1"/>
</dbReference>
<dbReference type="SUPFAM" id="SSF52317">
    <property type="entry name" value="Class I glutamine amidotransferase-like"/>
    <property type="match status" value="1"/>
</dbReference>
<dbReference type="InterPro" id="IPR011698">
    <property type="entry name" value="GATase_3"/>
</dbReference>
<dbReference type="PROSITE" id="PS51274">
    <property type="entry name" value="GATASE_COBBQ"/>
    <property type="match status" value="1"/>
</dbReference>
<keyword evidence="5 7" id="KW-0460">Magnesium</keyword>
<keyword evidence="7" id="KW-0169">Cobalamin biosynthesis</keyword>
<dbReference type="NCBIfam" id="TIGR00379">
    <property type="entry name" value="cobB"/>
    <property type="match status" value="1"/>
</dbReference>
<dbReference type="EC" id="6.3.5.11" evidence="7"/>
<evidence type="ECO:0000256" key="1">
    <source>
        <dbReference type="ARBA" id="ARBA00001946"/>
    </source>
</evidence>
<feature type="active site" description="Nucleophile" evidence="7">
    <location>
        <position position="347"/>
    </location>
</feature>
<name>A0A4V2SWU5_9FIRM</name>
<dbReference type="Gene3D" id="3.40.50.880">
    <property type="match status" value="1"/>
</dbReference>
<comment type="cofactor">
    <cofactor evidence="1 7">
        <name>Mg(2+)</name>
        <dbReference type="ChEBI" id="CHEBI:18420"/>
    </cofactor>
</comment>
<keyword evidence="11" id="KW-1185">Reference proteome</keyword>
<evidence type="ECO:0000256" key="3">
    <source>
        <dbReference type="ARBA" id="ARBA00022741"/>
    </source>
</evidence>
<dbReference type="Pfam" id="PF07685">
    <property type="entry name" value="GATase_3"/>
    <property type="match status" value="1"/>
</dbReference>
<evidence type="ECO:0000256" key="7">
    <source>
        <dbReference type="HAMAP-Rule" id="MF_00027"/>
    </source>
</evidence>